<dbReference type="Proteomes" id="UP000190951">
    <property type="component" value="Chromosome"/>
</dbReference>
<evidence type="ECO:0000313" key="2">
    <source>
        <dbReference type="Proteomes" id="UP000190951"/>
    </source>
</evidence>
<accession>A0A1S8L261</accession>
<dbReference type="EMBL" id="CP096983">
    <property type="protein sequence ID" value="URZ10342.1"/>
    <property type="molecule type" value="Genomic_DNA"/>
</dbReference>
<dbReference type="AlphaFoldDB" id="A0A1S8L261"/>
<name>A0A1S8L261_9CLOT</name>
<protein>
    <submittedName>
        <fullName evidence="1">Uncharacterized protein</fullName>
    </submittedName>
</protein>
<organism evidence="1 2">
    <name type="scientific">Clostridium felsineum</name>
    <dbReference type="NCBI Taxonomy" id="36839"/>
    <lineage>
        <taxon>Bacteria</taxon>
        <taxon>Bacillati</taxon>
        <taxon>Bacillota</taxon>
        <taxon>Clostridia</taxon>
        <taxon>Eubacteriales</taxon>
        <taxon>Clostridiaceae</taxon>
        <taxon>Clostridium</taxon>
    </lineage>
</organism>
<dbReference type="STRING" id="84029.CROST_30660"/>
<dbReference type="RefSeq" id="WP_077832395.1">
    <property type="nucleotide sequence ID" value="NZ_CP096983.1"/>
</dbReference>
<gene>
    <name evidence="1" type="ORF">CROST_010500</name>
</gene>
<dbReference type="KEGG" id="crw:CROST_010500"/>
<sequence length="88" mass="9223">MYASAKMSKFCGPLSAAASVLGMVDDGLNYKHKYQRLLIDGVGIALGVIATVLLPEGILGAGACMLASYVIGAGEEWAKKSMLEEIMI</sequence>
<reference evidence="1 2" key="1">
    <citation type="submission" date="2022-04" db="EMBL/GenBank/DDBJ databases">
        <title>Genome sequence of C. roseum typestrain.</title>
        <authorList>
            <person name="Poehlein A."/>
            <person name="Schoch T."/>
            <person name="Duerre P."/>
            <person name="Daniel R."/>
        </authorList>
    </citation>
    <scope>NUCLEOTIDE SEQUENCE [LARGE SCALE GENOMIC DNA]</scope>
    <source>
        <strain evidence="1 2">DSM 7320</strain>
    </source>
</reference>
<keyword evidence="2" id="KW-1185">Reference proteome</keyword>
<proteinExistence type="predicted"/>
<evidence type="ECO:0000313" key="1">
    <source>
        <dbReference type="EMBL" id="URZ10342.1"/>
    </source>
</evidence>